<dbReference type="InterPro" id="IPR026634">
    <property type="entry name" value="TPST-like"/>
</dbReference>
<protein>
    <submittedName>
        <fullName evidence="3">Sulfotransferase</fullName>
    </submittedName>
</protein>
<evidence type="ECO:0000256" key="2">
    <source>
        <dbReference type="PROSITE-ProRule" id="PRU00339"/>
    </source>
</evidence>
<dbReference type="PROSITE" id="PS50005">
    <property type="entry name" value="TPR"/>
    <property type="match status" value="1"/>
</dbReference>
<proteinExistence type="predicted"/>
<organism evidence="3 4">
    <name type="scientific">Pseudodonghicola xiamenensis</name>
    <dbReference type="NCBI Taxonomy" id="337702"/>
    <lineage>
        <taxon>Bacteria</taxon>
        <taxon>Pseudomonadati</taxon>
        <taxon>Pseudomonadota</taxon>
        <taxon>Alphaproteobacteria</taxon>
        <taxon>Rhodobacterales</taxon>
        <taxon>Paracoccaceae</taxon>
        <taxon>Pseudodonghicola</taxon>
    </lineage>
</organism>
<dbReference type="InterPro" id="IPR019734">
    <property type="entry name" value="TPR_rpt"/>
</dbReference>
<dbReference type="RefSeq" id="WP_028093007.1">
    <property type="nucleotide sequence ID" value="NZ_BNAP01000004.1"/>
</dbReference>
<dbReference type="InterPro" id="IPR027417">
    <property type="entry name" value="P-loop_NTPase"/>
</dbReference>
<dbReference type="SMART" id="SM00028">
    <property type="entry name" value="TPR"/>
    <property type="match status" value="3"/>
</dbReference>
<feature type="repeat" description="TPR" evidence="2">
    <location>
        <begin position="156"/>
        <end position="189"/>
    </location>
</feature>
<keyword evidence="1" id="KW-0808">Transferase</keyword>
<dbReference type="EMBL" id="BNAP01000004">
    <property type="protein sequence ID" value="GHG87070.1"/>
    <property type="molecule type" value="Genomic_DNA"/>
</dbReference>
<sequence>MPSADSADSLLTRAKSAARAGDVVGAVTLYRAVRERFPSNKRAGQGLQVLKPKLPELLTAAQAAQGGGRWAEAERLLVAAFTLAPDVSQIGTALAACRLEMGRAPAALRAVVAVLDRDPGNSVALNLKGRALREMGQGAAAEDSLRAALGHPETEARTLNNLGILARARGDRMAAADHFRRALALMPTDAGLHRNLAYAITYTEEEPHLAEMRARLAAIGPDAAEAAPLHFALFKAFDDLGRHQQGFAHLQAGNRLEKARLGYDFQTDALPYALSRALFRSVPEPAAVKTAAHPRPIFVTGLPRSGTTLVERVLSQAEGVQPCGELTVVQLAVGEMLREIMGREARQITAADIANLRARLLEELAEYSDGSPVMIDKMPLDFRWIGYLCAALPEARIVHVARDPMAVAWSIYRLSFVGQGNAFAYDIGDIARFMVLHRDLMAHWRTLYPDRIFDLDYARLVEAPEPVTRDLAEAVGLDWSGDWLTPERAEAQALTASAEQVRRPIYQGSNAAWRAYETELAPLQAALNQAGLI</sequence>
<evidence type="ECO:0000256" key="1">
    <source>
        <dbReference type="ARBA" id="ARBA00022679"/>
    </source>
</evidence>
<dbReference type="SUPFAM" id="SSF48452">
    <property type="entry name" value="TPR-like"/>
    <property type="match status" value="1"/>
</dbReference>
<keyword evidence="2" id="KW-0802">TPR repeat</keyword>
<evidence type="ECO:0000313" key="4">
    <source>
        <dbReference type="Proteomes" id="UP000611500"/>
    </source>
</evidence>
<dbReference type="Gene3D" id="1.25.40.10">
    <property type="entry name" value="Tetratricopeptide repeat domain"/>
    <property type="match status" value="1"/>
</dbReference>
<dbReference type="Pfam" id="PF13469">
    <property type="entry name" value="Sulfotransfer_3"/>
    <property type="match status" value="1"/>
</dbReference>
<dbReference type="Gene3D" id="3.40.50.300">
    <property type="entry name" value="P-loop containing nucleotide triphosphate hydrolases"/>
    <property type="match status" value="1"/>
</dbReference>
<accession>A0A8J3H783</accession>
<evidence type="ECO:0000313" key="3">
    <source>
        <dbReference type="EMBL" id="GHG87070.1"/>
    </source>
</evidence>
<gene>
    <name evidence="3" type="ORF">GCM10010961_15190</name>
</gene>
<keyword evidence="4" id="KW-1185">Reference proteome</keyword>
<name>A0A8J3H783_9RHOB</name>
<reference evidence="3" key="1">
    <citation type="journal article" date="2014" name="Int. J. Syst. Evol. Microbiol.">
        <title>Complete genome sequence of Corynebacterium casei LMG S-19264T (=DSM 44701T), isolated from a smear-ripened cheese.</title>
        <authorList>
            <consortium name="US DOE Joint Genome Institute (JGI-PGF)"/>
            <person name="Walter F."/>
            <person name="Albersmeier A."/>
            <person name="Kalinowski J."/>
            <person name="Ruckert C."/>
        </authorList>
    </citation>
    <scope>NUCLEOTIDE SEQUENCE</scope>
    <source>
        <strain evidence="3">CGMCC 1.7081</strain>
    </source>
</reference>
<dbReference type="InterPro" id="IPR011990">
    <property type="entry name" value="TPR-like_helical_dom_sf"/>
</dbReference>
<dbReference type="GO" id="GO:0008476">
    <property type="term" value="F:protein-tyrosine sulfotransferase activity"/>
    <property type="evidence" value="ECO:0007669"/>
    <property type="project" value="InterPro"/>
</dbReference>
<dbReference type="SUPFAM" id="SSF52540">
    <property type="entry name" value="P-loop containing nucleoside triphosphate hydrolases"/>
    <property type="match status" value="1"/>
</dbReference>
<reference evidence="3" key="2">
    <citation type="submission" date="2020-09" db="EMBL/GenBank/DDBJ databases">
        <authorList>
            <person name="Sun Q."/>
            <person name="Zhou Y."/>
        </authorList>
    </citation>
    <scope>NUCLEOTIDE SEQUENCE</scope>
    <source>
        <strain evidence="3">CGMCC 1.7081</strain>
    </source>
</reference>
<dbReference type="Proteomes" id="UP000611500">
    <property type="component" value="Unassembled WGS sequence"/>
</dbReference>
<dbReference type="PANTHER" id="PTHR12788:SF10">
    <property type="entry name" value="PROTEIN-TYROSINE SULFOTRANSFERASE"/>
    <property type="match status" value="1"/>
</dbReference>
<dbReference type="PANTHER" id="PTHR12788">
    <property type="entry name" value="PROTEIN-TYROSINE SULFOTRANSFERASE 2"/>
    <property type="match status" value="1"/>
</dbReference>
<dbReference type="AlphaFoldDB" id="A0A8J3H783"/>
<comment type="caution">
    <text evidence="3">The sequence shown here is derived from an EMBL/GenBank/DDBJ whole genome shotgun (WGS) entry which is preliminary data.</text>
</comment>